<proteinExistence type="predicted"/>
<feature type="compositionally biased region" description="Low complexity" evidence="1">
    <location>
        <begin position="238"/>
        <end position="261"/>
    </location>
</feature>
<organism evidence="2 3">
    <name type="scientific">Friedmanniomyces simplex</name>
    <dbReference type="NCBI Taxonomy" id="329884"/>
    <lineage>
        <taxon>Eukaryota</taxon>
        <taxon>Fungi</taxon>
        <taxon>Dikarya</taxon>
        <taxon>Ascomycota</taxon>
        <taxon>Pezizomycotina</taxon>
        <taxon>Dothideomycetes</taxon>
        <taxon>Dothideomycetidae</taxon>
        <taxon>Mycosphaerellales</taxon>
        <taxon>Teratosphaeriaceae</taxon>
        <taxon>Friedmanniomyces</taxon>
    </lineage>
</organism>
<dbReference type="EMBL" id="NAJQ01001250">
    <property type="protein sequence ID" value="TKA61267.1"/>
    <property type="molecule type" value="Genomic_DNA"/>
</dbReference>
<dbReference type="AlphaFoldDB" id="A0A4U0WFG9"/>
<comment type="caution">
    <text evidence="2">The sequence shown here is derived from an EMBL/GenBank/DDBJ whole genome shotgun (WGS) entry which is preliminary data.</text>
</comment>
<feature type="compositionally biased region" description="Low complexity" evidence="1">
    <location>
        <begin position="193"/>
        <end position="205"/>
    </location>
</feature>
<sequence>MAGRYEHSEFDNTKELSDRLVTFMSRLPDQLPEDRCIPMEFHLDADSAPRLIFSIYHCLEKHLEHEPLRTADGSVRSCFTKWPLQFADIPDPLHFDFRERKVGRDKAFYAITGVVEMHASDSRLSVSLKLLGPHQHLMYRKESSGQSTDELMPNAQYRTFFTQTKELWDQHRTHAVLEGNGLHVLQADSAAAAHHQAPYQAQASSTGASSIRPTPVGHDDCDDEEEPPRCPKTKILRSPHAASSSSSTGTIPSTGTLRKPT</sequence>
<accession>A0A4U0WFG9</accession>
<dbReference type="Proteomes" id="UP000309340">
    <property type="component" value="Unassembled WGS sequence"/>
</dbReference>
<protein>
    <submittedName>
        <fullName evidence="2">Uncharacterized protein</fullName>
    </submittedName>
</protein>
<name>A0A4U0WFG9_9PEZI</name>
<feature type="region of interest" description="Disordered" evidence="1">
    <location>
        <begin position="193"/>
        <end position="261"/>
    </location>
</feature>
<keyword evidence="3" id="KW-1185">Reference proteome</keyword>
<reference evidence="2 3" key="1">
    <citation type="submission" date="2017-03" db="EMBL/GenBank/DDBJ databases">
        <title>Genomes of endolithic fungi from Antarctica.</title>
        <authorList>
            <person name="Coleine C."/>
            <person name="Masonjones S."/>
            <person name="Stajich J.E."/>
        </authorList>
    </citation>
    <scope>NUCLEOTIDE SEQUENCE [LARGE SCALE GENOMIC DNA]</scope>
    <source>
        <strain evidence="2 3">CCFEE 5184</strain>
    </source>
</reference>
<evidence type="ECO:0000313" key="2">
    <source>
        <dbReference type="EMBL" id="TKA61267.1"/>
    </source>
</evidence>
<evidence type="ECO:0000256" key="1">
    <source>
        <dbReference type="SAM" id="MobiDB-lite"/>
    </source>
</evidence>
<gene>
    <name evidence="2" type="ORF">B0A55_10992</name>
</gene>
<evidence type="ECO:0000313" key="3">
    <source>
        <dbReference type="Proteomes" id="UP000309340"/>
    </source>
</evidence>